<name>A0A0C3BCD7_PILCF</name>
<evidence type="ECO:0000313" key="2">
    <source>
        <dbReference type="Proteomes" id="UP000054166"/>
    </source>
</evidence>
<reference evidence="2" key="2">
    <citation type="submission" date="2015-01" db="EMBL/GenBank/DDBJ databases">
        <title>Evolutionary Origins and Diversification of the Mycorrhizal Mutualists.</title>
        <authorList>
            <consortium name="DOE Joint Genome Institute"/>
            <consortium name="Mycorrhizal Genomics Consortium"/>
            <person name="Kohler A."/>
            <person name="Kuo A."/>
            <person name="Nagy L.G."/>
            <person name="Floudas D."/>
            <person name="Copeland A."/>
            <person name="Barry K.W."/>
            <person name="Cichocki N."/>
            <person name="Veneault-Fourrey C."/>
            <person name="LaButti K."/>
            <person name="Lindquist E.A."/>
            <person name="Lipzen A."/>
            <person name="Lundell T."/>
            <person name="Morin E."/>
            <person name="Murat C."/>
            <person name="Riley R."/>
            <person name="Ohm R."/>
            <person name="Sun H."/>
            <person name="Tunlid A."/>
            <person name="Henrissat B."/>
            <person name="Grigoriev I.V."/>
            <person name="Hibbett D.S."/>
            <person name="Martin F."/>
        </authorList>
    </citation>
    <scope>NUCLEOTIDE SEQUENCE [LARGE SCALE GENOMIC DNA]</scope>
    <source>
        <strain evidence="2">F 1598</strain>
    </source>
</reference>
<sequence>MHLESAVNLLDDATHSRLDNEVLATVEEAPSTRLTLRLATLLLATIASNSDGTIDSKYKENPNSVALIQEHEDLQPKLLAAWEANFFKEIRYPKILRPPEDAVPTYEPLLTQGLGAYFLGISIHWPSRGSLGDSSGMGKSRTVDELGKQHFSIPINLRNATSTGYPPPDHVVREFLTRRVSQVELFNHACCFMEALFDHVDQISKSDNFDSQWDVNKILSSSSSTCGKKPYRETRMSSLPPIRLQTKVFQEDPRGPVNNRGKTYGFPPASACYKLVESLIYRKQANVSHIYDQSKAASQTSGYHDEYPLIVLAFDEAQTLTDQEETGSDVWSMLTALLFVLRELHRFPLFTLFISTSGKIFQSNPFGNEVISSSSRIIKSKLAAIQPFAAFGFDTLAKKVSLDGSCNLERVTADSHIAHLGRPLFGSRYDAGDRSIKDDIVMFAAEKLLNAELITRELTHNQTLACLCQRLPIEFNPTKYTSHAMERRQVEGHMRVCLKINAAFESMVTVSASEPLLSEAAYCIVAQETFNSVKSFKSVLGGFVIHKGDHGEYLAPLLLTLARDKAVDPPDRSGCPLRQNRFFDAASFVSGYLFQTKSAPALAQLTQDAFQPFRQTPRL</sequence>
<proteinExistence type="predicted"/>
<dbReference type="Proteomes" id="UP000054166">
    <property type="component" value="Unassembled WGS sequence"/>
</dbReference>
<dbReference type="STRING" id="765440.A0A0C3BCD7"/>
<dbReference type="AlphaFoldDB" id="A0A0C3BCD7"/>
<dbReference type="OrthoDB" id="107110at2759"/>
<accession>A0A0C3BCD7</accession>
<dbReference type="PANTHER" id="PTHR33266:SF1">
    <property type="entry name" value="F-BOX DOMAIN-CONTAINING PROTEIN"/>
    <property type="match status" value="1"/>
</dbReference>
<evidence type="ECO:0000313" key="1">
    <source>
        <dbReference type="EMBL" id="KIM74987.1"/>
    </source>
</evidence>
<dbReference type="EMBL" id="KN833052">
    <property type="protein sequence ID" value="KIM74987.1"/>
    <property type="molecule type" value="Genomic_DNA"/>
</dbReference>
<reference evidence="1 2" key="1">
    <citation type="submission" date="2014-04" db="EMBL/GenBank/DDBJ databases">
        <authorList>
            <consortium name="DOE Joint Genome Institute"/>
            <person name="Kuo A."/>
            <person name="Tarkka M."/>
            <person name="Buscot F."/>
            <person name="Kohler A."/>
            <person name="Nagy L.G."/>
            <person name="Floudas D."/>
            <person name="Copeland A."/>
            <person name="Barry K.W."/>
            <person name="Cichocki N."/>
            <person name="Veneault-Fourrey C."/>
            <person name="LaButti K."/>
            <person name="Lindquist E.A."/>
            <person name="Lipzen A."/>
            <person name="Lundell T."/>
            <person name="Morin E."/>
            <person name="Murat C."/>
            <person name="Sun H."/>
            <person name="Tunlid A."/>
            <person name="Henrissat B."/>
            <person name="Grigoriev I.V."/>
            <person name="Hibbett D.S."/>
            <person name="Martin F."/>
            <person name="Nordberg H.P."/>
            <person name="Cantor M.N."/>
            <person name="Hua S.X."/>
        </authorList>
    </citation>
    <scope>NUCLEOTIDE SEQUENCE [LARGE SCALE GENOMIC DNA]</scope>
    <source>
        <strain evidence="1 2">F 1598</strain>
    </source>
</reference>
<gene>
    <name evidence="1" type="ORF">PILCRDRAFT_13928</name>
</gene>
<protein>
    <submittedName>
        <fullName evidence="1">Uncharacterized protein</fullName>
    </submittedName>
</protein>
<dbReference type="PANTHER" id="PTHR33266">
    <property type="entry name" value="CHROMOSOME 15, WHOLE GENOME SHOTGUN SEQUENCE"/>
    <property type="match status" value="1"/>
</dbReference>
<organism evidence="1 2">
    <name type="scientific">Piloderma croceum (strain F 1598)</name>
    <dbReference type="NCBI Taxonomy" id="765440"/>
    <lineage>
        <taxon>Eukaryota</taxon>
        <taxon>Fungi</taxon>
        <taxon>Dikarya</taxon>
        <taxon>Basidiomycota</taxon>
        <taxon>Agaricomycotina</taxon>
        <taxon>Agaricomycetes</taxon>
        <taxon>Agaricomycetidae</taxon>
        <taxon>Atheliales</taxon>
        <taxon>Atheliaceae</taxon>
        <taxon>Piloderma</taxon>
    </lineage>
</organism>
<dbReference type="InParanoid" id="A0A0C3BCD7"/>
<dbReference type="HOGENOM" id="CLU_441532_0_0_1"/>
<keyword evidence="2" id="KW-1185">Reference proteome</keyword>